<dbReference type="EMBL" id="MU151209">
    <property type="protein sequence ID" value="KAF9447238.1"/>
    <property type="molecule type" value="Genomic_DNA"/>
</dbReference>
<dbReference type="OrthoDB" id="3439489at2759"/>
<dbReference type="GO" id="GO:0004867">
    <property type="term" value="F:serine-type endopeptidase inhibitor activity"/>
    <property type="evidence" value="ECO:0007669"/>
    <property type="project" value="InterPro"/>
</dbReference>
<dbReference type="Pfam" id="PF16850">
    <property type="entry name" value="Inhibitor_I66"/>
    <property type="match status" value="1"/>
</dbReference>
<comment type="caution">
    <text evidence="1">The sequence shown here is derived from an EMBL/GenBank/DDBJ whole genome shotgun (WGS) entry which is preliminary data.</text>
</comment>
<protein>
    <submittedName>
        <fullName evidence="1">Uncharacterized protein</fullName>
    </submittedName>
</protein>
<gene>
    <name evidence="1" type="ORF">P691DRAFT_671915</name>
</gene>
<dbReference type="Gene3D" id="2.80.10.50">
    <property type="match status" value="1"/>
</dbReference>
<proteinExistence type="predicted"/>
<reference evidence="1" key="1">
    <citation type="submission" date="2020-11" db="EMBL/GenBank/DDBJ databases">
        <authorList>
            <consortium name="DOE Joint Genome Institute"/>
            <person name="Ahrendt S."/>
            <person name="Riley R."/>
            <person name="Andreopoulos W."/>
            <person name="Labutti K."/>
            <person name="Pangilinan J."/>
            <person name="Ruiz-Duenas F.J."/>
            <person name="Barrasa J.M."/>
            <person name="Sanchez-Garcia M."/>
            <person name="Camarero S."/>
            <person name="Miyauchi S."/>
            <person name="Serrano A."/>
            <person name="Linde D."/>
            <person name="Babiker R."/>
            <person name="Drula E."/>
            <person name="Ayuso-Fernandez I."/>
            <person name="Pacheco R."/>
            <person name="Padilla G."/>
            <person name="Ferreira P."/>
            <person name="Barriuso J."/>
            <person name="Kellner H."/>
            <person name="Castanera R."/>
            <person name="Alfaro M."/>
            <person name="Ramirez L."/>
            <person name="Pisabarro A.G."/>
            <person name="Kuo A."/>
            <person name="Tritt A."/>
            <person name="Lipzen A."/>
            <person name="He G."/>
            <person name="Yan M."/>
            <person name="Ng V."/>
            <person name="Cullen D."/>
            <person name="Martin F."/>
            <person name="Rosso M.-N."/>
            <person name="Henrissat B."/>
            <person name="Hibbett D."/>
            <person name="Martinez A.T."/>
            <person name="Grigoriev I.V."/>
        </authorList>
    </citation>
    <scope>NUCLEOTIDE SEQUENCE</scope>
    <source>
        <strain evidence="1">MF-IS2</strain>
    </source>
</reference>
<dbReference type="Proteomes" id="UP000807342">
    <property type="component" value="Unassembled WGS sequence"/>
</dbReference>
<sequence>MDHELATGLYTIRTIPSLQLVGRNIVEDDSFKPKGVFGQPRGVPVNDNTTFLLRHVGADSFYISCGRDHGRVVELEGKVVAALHEVELDDPFDYSVNQLWAIRPQPQHGEDVFTIESESGYWGWVMPTETPQYTPVAVRALVSSSTMPPMYPPNELWVIERIG</sequence>
<dbReference type="CDD" id="cd23428">
    <property type="entry name" value="beta-trefoil_Ricin_SPI"/>
    <property type="match status" value="1"/>
</dbReference>
<keyword evidence="2" id="KW-1185">Reference proteome</keyword>
<evidence type="ECO:0000313" key="1">
    <source>
        <dbReference type="EMBL" id="KAF9447238.1"/>
    </source>
</evidence>
<dbReference type="InterPro" id="IPR031755">
    <property type="entry name" value="Inhibitor_I66"/>
</dbReference>
<accession>A0A9P5XA35</accession>
<evidence type="ECO:0000313" key="2">
    <source>
        <dbReference type="Proteomes" id="UP000807342"/>
    </source>
</evidence>
<name>A0A9P5XA35_9AGAR</name>
<dbReference type="AlphaFoldDB" id="A0A9P5XA35"/>
<organism evidence="1 2">
    <name type="scientific">Macrolepiota fuliginosa MF-IS2</name>
    <dbReference type="NCBI Taxonomy" id="1400762"/>
    <lineage>
        <taxon>Eukaryota</taxon>
        <taxon>Fungi</taxon>
        <taxon>Dikarya</taxon>
        <taxon>Basidiomycota</taxon>
        <taxon>Agaricomycotina</taxon>
        <taxon>Agaricomycetes</taxon>
        <taxon>Agaricomycetidae</taxon>
        <taxon>Agaricales</taxon>
        <taxon>Agaricineae</taxon>
        <taxon>Agaricaceae</taxon>
        <taxon>Macrolepiota</taxon>
    </lineage>
</organism>